<gene>
    <name evidence="2" type="ORF">Tci_408960</name>
</gene>
<reference evidence="2" key="1">
    <citation type="journal article" date="2019" name="Sci. Rep.">
        <title>Draft genome of Tanacetum cinerariifolium, the natural source of mosquito coil.</title>
        <authorList>
            <person name="Yamashiro T."/>
            <person name="Shiraishi A."/>
            <person name="Satake H."/>
            <person name="Nakayama K."/>
        </authorList>
    </citation>
    <scope>NUCLEOTIDE SEQUENCE</scope>
</reference>
<dbReference type="AlphaFoldDB" id="A0A699HL89"/>
<evidence type="ECO:0000313" key="2">
    <source>
        <dbReference type="EMBL" id="GEY36986.1"/>
    </source>
</evidence>
<organism evidence="2">
    <name type="scientific">Tanacetum cinerariifolium</name>
    <name type="common">Dalmatian daisy</name>
    <name type="synonym">Chrysanthemum cinerariifolium</name>
    <dbReference type="NCBI Taxonomy" id="118510"/>
    <lineage>
        <taxon>Eukaryota</taxon>
        <taxon>Viridiplantae</taxon>
        <taxon>Streptophyta</taxon>
        <taxon>Embryophyta</taxon>
        <taxon>Tracheophyta</taxon>
        <taxon>Spermatophyta</taxon>
        <taxon>Magnoliopsida</taxon>
        <taxon>eudicotyledons</taxon>
        <taxon>Gunneridae</taxon>
        <taxon>Pentapetalae</taxon>
        <taxon>asterids</taxon>
        <taxon>campanulids</taxon>
        <taxon>Asterales</taxon>
        <taxon>Asteraceae</taxon>
        <taxon>Asteroideae</taxon>
        <taxon>Anthemideae</taxon>
        <taxon>Anthemidinae</taxon>
        <taxon>Tanacetum</taxon>
    </lineage>
</organism>
<dbReference type="InterPro" id="IPR005162">
    <property type="entry name" value="Retrotrans_gag_dom"/>
</dbReference>
<sequence length="328" mass="37722">MEQYLALSRENQAPGVVKPEIRGNVNFEIKSQFMRELREETFSGTKNEDAHDHVERVLNIVSLFNIPGVSQDAILLRVFSFTLTGTAKRWVDRLTSGAVNTWNLLKKDFIKRYCSSSKTAKSLEDIHNFKQEINESLYQAWERFNDLLYKCPTHNVNSHQKVNIFYKGLSTMNRQLLDSQGPIPRMTPTQAMTTIQTMADHSQKCHNDILSRSLSSSSNTDGLAAIVRCQICKGPHIDKECPLNEEVKQVKETKYGEFGRPVLFKGNYEAKYRVGPPGYYTRTDNQTPFGEKRPNVIETINKYMEEAAKRQAEQDECQKTFYQNTENN</sequence>
<comment type="caution">
    <text evidence="2">The sequence shown here is derived from an EMBL/GenBank/DDBJ whole genome shotgun (WGS) entry which is preliminary data.</text>
</comment>
<protein>
    <recommendedName>
        <fullName evidence="1">Retrotransposon gag domain-containing protein</fullName>
    </recommendedName>
</protein>
<proteinExistence type="predicted"/>
<dbReference type="EMBL" id="BKCJ010172872">
    <property type="protein sequence ID" value="GEY36986.1"/>
    <property type="molecule type" value="Genomic_DNA"/>
</dbReference>
<dbReference type="PANTHER" id="PTHR33223:SF11">
    <property type="entry name" value="ELEMENT PROTEIN, PUTATIVE-RELATED"/>
    <property type="match status" value="1"/>
</dbReference>
<dbReference type="Pfam" id="PF03732">
    <property type="entry name" value="Retrotrans_gag"/>
    <property type="match status" value="1"/>
</dbReference>
<feature type="domain" description="Retrotransposon gag" evidence="1">
    <location>
        <begin position="78"/>
        <end position="170"/>
    </location>
</feature>
<dbReference type="PANTHER" id="PTHR33223">
    <property type="entry name" value="CCHC-TYPE DOMAIN-CONTAINING PROTEIN"/>
    <property type="match status" value="1"/>
</dbReference>
<name>A0A699HL89_TANCI</name>
<evidence type="ECO:0000259" key="1">
    <source>
        <dbReference type="Pfam" id="PF03732"/>
    </source>
</evidence>
<accession>A0A699HL89</accession>